<sequence>MAPLGAYGAALSFAVPIPIFLPILRADMDIGFVMDQAILSDPEVARENRYDADVAKVHHSLRQHFVWQYGFIYLGAYFSINAGTAIQSRSGSMSYSLSGSSDFGD</sequence>
<keyword evidence="3" id="KW-1185">Reference proteome</keyword>
<proteinExistence type="predicted"/>
<dbReference type="EMBL" id="KV428125">
    <property type="protein sequence ID" value="KZT35863.1"/>
    <property type="molecule type" value="Genomic_DNA"/>
</dbReference>
<protein>
    <submittedName>
        <fullName evidence="2">Uncharacterized protein</fullName>
    </submittedName>
</protein>
<evidence type="ECO:0000313" key="2">
    <source>
        <dbReference type="EMBL" id="KZT35863.1"/>
    </source>
</evidence>
<organism evidence="2 3">
    <name type="scientific">Sistotremastrum suecicum HHB10207 ss-3</name>
    <dbReference type="NCBI Taxonomy" id="1314776"/>
    <lineage>
        <taxon>Eukaryota</taxon>
        <taxon>Fungi</taxon>
        <taxon>Dikarya</taxon>
        <taxon>Basidiomycota</taxon>
        <taxon>Agaricomycotina</taxon>
        <taxon>Agaricomycetes</taxon>
        <taxon>Sistotremastrales</taxon>
        <taxon>Sistotremastraceae</taxon>
        <taxon>Sistotremastrum</taxon>
    </lineage>
</organism>
<reference evidence="2 3" key="1">
    <citation type="journal article" date="2016" name="Mol. Biol. Evol.">
        <title>Comparative Genomics of Early-Diverging Mushroom-Forming Fungi Provides Insights into the Origins of Lignocellulose Decay Capabilities.</title>
        <authorList>
            <person name="Nagy L.G."/>
            <person name="Riley R."/>
            <person name="Tritt A."/>
            <person name="Adam C."/>
            <person name="Daum C."/>
            <person name="Floudas D."/>
            <person name="Sun H."/>
            <person name="Yadav J.S."/>
            <person name="Pangilinan J."/>
            <person name="Larsson K.H."/>
            <person name="Matsuura K."/>
            <person name="Barry K."/>
            <person name="Labutti K."/>
            <person name="Kuo R."/>
            <person name="Ohm R.A."/>
            <person name="Bhattacharya S.S."/>
            <person name="Shirouzu T."/>
            <person name="Yoshinaga Y."/>
            <person name="Martin F.M."/>
            <person name="Grigoriev I.V."/>
            <person name="Hibbett D.S."/>
        </authorList>
    </citation>
    <scope>NUCLEOTIDE SEQUENCE [LARGE SCALE GENOMIC DNA]</scope>
    <source>
        <strain evidence="2 3">HHB10207 ss-3</strain>
    </source>
</reference>
<gene>
    <name evidence="2" type="ORF">SISSUDRAFT_1035247</name>
</gene>
<keyword evidence="1" id="KW-1133">Transmembrane helix</keyword>
<evidence type="ECO:0000256" key="1">
    <source>
        <dbReference type="SAM" id="Phobius"/>
    </source>
</evidence>
<name>A0A166AZV7_9AGAM</name>
<feature type="transmembrane region" description="Helical" evidence="1">
    <location>
        <begin position="6"/>
        <end position="24"/>
    </location>
</feature>
<keyword evidence="1" id="KW-0812">Transmembrane</keyword>
<dbReference type="Proteomes" id="UP000076798">
    <property type="component" value="Unassembled WGS sequence"/>
</dbReference>
<evidence type="ECO:0000313" key="3">
    <source>
        <dbReference type="Proteomes" id="UP000076798"/>
    </source>
</evidence>
<dbReference type="AlphaFoldDB" id="A0A166AZV7"/>
<accession>A0A166AZV7</accession>
<keyword evidence="1" id="KW-0472">Membrane</keyword>